<accession>A0A7V8SX38</accession>
<comment type="caution">
    <text evidence="1">The sequence shown here is derived from an EMBL/GenBank/DDBJ whole genome shotgun (WGS) entry which is preliminary data.</text>
</comment>
<dbReference type="Proteomes" id="UP000567293">
    <property type="component" value="Unassembled WGS sequence"/>
</dbReference>
<feature type="non-terminal residue" evidence="1">
    <location>
        <position position="1"/>
    </location>
</feature>
<keyword evidence="2" id="KW-1185">Reference proteome</keyword>
<dbReference type="EMBL" id="JACDQQ010001061">
    <property type="protein sequence ID" value="MBA0085501.1"/>
    <property type="molecule type" value="Genomic_DNA"/>
</dbReference>
<dbReference type="AlphaFoldDB" id="A0A7V8SX38"/>
<reference evidence="1" key="1">
    <citation type="submission" date="2020-06" db="EMBL/GenBank/DDBJ databases">
        <title>Legume-microbial interactions unlock mineral nutrients during tropical forest succession.</title>
        <authorList>
            <person name="Epihov D.Z."/>
        </authorList>
    </citation>
    <scope>NUCLEOTIDE SEQUENCE [LARGE SCALE GENOMIC DNA]</scope>
    <source>
        <strain evidence="1">Pan2503</strain>
    </source>
</reference>
<name>A0A7V8SX38_9BACT</name>
<proteinExistence type="predicted"/>
<evidence type="ECO:0000313" key="1">
    <source>
        <dbReference type="EMBL" id="MBA0085501.1"/>
    </source>
</evidence>
<gene>
    <name evidence="1" type="ORF">HRJ53_10940</name>
</gene>
<evidence type="ECO:0000313" key="2">
    <source>
        <dbReference type="Proteomes" id="UP000567293"/>
    </source>
</evidence>
<organism evidence="1 2">
    <name type="scientific">Candidatus Acidiferrum panamense</name>
    <dbReference type="NCBI Taxonomy" id="2741543"/>
    <lineage>
        <taxon>Bacteria</taxon>
        <taxon>Pseudomonadati</taxon>
        <taxon>Acidobacteriota</taxon>
        <taxon>Terriglobia</taxon>
        <taxon>Candidatus Acidiferrales</taxon>
        <taxon>Candidatus Acidiferrum</taxon>
    </lineage>
</organism>
<protein>
    <submittedName>
        <fullName evidence="1">Uncharacterized protein</fullName>
    </submittedName>
</protein>
<sequence>NPTLNIDSPQTWGVITDQSTTGALSGIGGTAGGVPAINPRQIEFGLRLHF</sequence>